<keyword evidence="3 8" id="KW-0694">RNA-binding</keyword>
<dbReference type="GO" id="GO:0003735">
    <property type="term" value="F:structural constituent of ribosome"/>
    <property type="evidence" value="ECO:0007669"/>
    <property type="project" value="InterPro"/>
</dbReference>
<comment type="caution">
    <text evidence="9">The sequence shown here is derived from an EMBL/GenBank/DDBJ whole genome shotgun (WGS) entry which is preliminary data.</text>
</comment>
<dbReference type="HAMAP" id="MF_00360">
    <property type="entry name" value="Ribosomal_bS6"/>
    <property type="match status" value="1"/>
</dbReference>
<dbReference type="Gene3D" id="3.30.70.60">
    <property type="match status" value="1"/>
</dbReference>
<dbReference type="Pfam" id="PF01250">
    <property type="entry name" value="Ribosomal_S6"/>
    <property type="match status" value="1"/>
</dbReference>
<dbReference type="InterPro" id="IPR035980">
    <property type="entry name" value="Ribosomal_bS6_sf"/>
</dbReference>
<dbReference type="FunFam" id="3.30.70.60:FF:000002">
    <property type="entry name" value="30S ribosomal protein S6"/>
    <property type="match status" value="1"/>
</dbReference>
<gene>
    <name evidence="8" type="primary">rpsF</name>
    <name evidence="9" type="ORF">G5B42_05970</name>
</gene>
<keyword evidence="2 8" id="KW-0699">rRNA-binding</keyword>
<evidence type="ECO:0000256" key="6">
    <source>
        <dbReference type="ARBA" id="ARBA00035104"/>
    </source>
</evidence>
<evidence type="ECO:0000256" key="3">
    <source>
        <dbReference type="ARBA" id="ARBA00022884"/>
    </source>
</evidence>
<dbReference type="PROSITE" id="PS01048">
    <property type="entry name" value="RIBOSOMAL_S6"/>
    <property type="match status" value="1"/>
</dbReference>
<dbReference type="GO" id="GO:0006412">
    <property type="term" value="P:translation"/>
    <property type="evidence" value="ECO:0007669"/>
    <property type="project" value="UniProtKB-UniRule"/>
</dbReference>
<dbReference type="InterPro" id="IPR020814">
    <property type="entry name" value="Ribosomal_S6_plastid/chlpt"/>
</dbReference>
<sequence length="94" mass="10858">MTYESVIILSPQLDEEALENAINRIQDVIKNGNGEVTKVDRWGKRRLAYEIKDLTEGYYLLVEMDAPSATAQELDRVLRISDDVIRHLIVRRNT</sequence>
<evidence type="ECO:0000256" key="2">
    <source>
        <dbReference type="ARBA" id="ARBA00022730"/>
    </source>
</evidence>
<dbReference type="CDD" id="cd00473">
    <property type="entry name" value="bS6"/>
    <property type="match status" value="1"/>
</dbReference>
<evidence type="ECO:0000256" key="8">
    <source>
        <dbReference type="HAMAP-Rule" id="MF_00360"/>
    </source>
</evidence>
<dbReference type="GO" id="GO:0005737">
    <property type="term" value="C:cytoplasm"/>
    <property type="evidence" value="ECO:0007669"/>
    <property type="project" value="UniProtKB-ARBA"/>
</dbReference>
<dbReference type="AlphaFoldDB" id="A0A8J6I164"/>
<name>A0A8J6I164_9FIRM</name>
<accession>A0A8J6I164</accession>
<comment type="similarity">
    <text evidence="1 8">Belongs to the bacterial ribosomal protein bS6 family.</text>
</comment>
<dbReference type="InterPro" id="IPR000529">
    <property type="entry name" value="Ribosomal_bS6"/>
</dbReference>
<dbReference type="EMBL" id="JAAKDE010000012">
    <property type="protein sequence ID" value="MBA2133088.1"/>
    <property type="molecule type" value="Genomic_DNA"/>
</dbReference>
<dbReference type="InterPro" id="IPR014717">
    <property type="entry name" value="Transl_elong_EF1B/ribsomal_bS6"/>
</dbReference>
<keyword evidence="5 8" id="KW-0687">Ribonucleoprotein</keyword>
<evidence type="ECO:0000256" key="5">
    <source>
        <dbReference type="ARBA" id="ARBA00023274"/>
    </source>
</evidence>
<dbReference type="GO" id="GO:0070181">
    <property type="term" value="F:small ribosomal subunit rRNA binding"/>
    <property type="evidence" value="ECO:0007669"/>
    <property type="project" value="TreeGrafter"/>
</dbReference>
<comment type="function">
    <text evidence="6 8">Binds together with bS18 to 16S ribosomal RNA.</text>
</comment>
<evidence type="ECO:0000256" key="7">
    <source>
        <dbReference type="ARBA" id="ARBA00035294"/>
    </source>
</evidence>
<keyword evidence="4 8" id="KW-0689">Ribosomal protein</keyword>
<protein>
    <recommendedName>
        <fullName evidence="7 8">Small ribosomal subunit protein bS6</fullName>
    </recommendedName>
</protein>
<evidence type="ECO:0000313" key="9">
    <source>
        <dbReference type="EMBL" id="MBA2133088.1"/>
    </source>
</evidence>
<dbReference type="SUPFAM" id="SSF54995">
    <property type="entry name" value="Ribosomal protein S6"/>
    <property type="match status" value="1"/>
</dbReference>
<evidence type="ECO:0000256" key="4">
    <source>
        <dbReference type="ARBA" id="ARBA00022980"/>
    </source>
</evidence>
<dbReference type="PANTHER" id="PTHR21011:SF1">
    <property type="entry name" value="SMALL RIBOSOMAL SUBUNIT PROTEIN BS6M"/>
    <property type="match status" value="1"/>
</dbReference>
<organism evidence="9 10">
    <name type="scientific">Capillibacterium thermochitinicola</name>
    <dbReference type="NCBI Taxonomy" id="2699427"/>
    <lineage>
        <taxon>Bacteria</taxon>
        <taxon>Bacillati</taxon>
        <taxon>Bacillota</taxon>
        <taxon>Capillibacterium</taxon>
    </lineage>
</organism>
<dbReference type="NCBIfam" id="TIGR00166">
    <property type="entry name" value="S6"/>
    <property type="match status" value="1"/>
</dbReference>
<dbReference type="GO" id="GO:0005840">
    <property type="term" value="C:ribosome"/>
    <property type="evidence" value="ECO:0007669"/>
    <property type="project" value="UniProtKB-KW"/>
</dbReference>
<dbReference type="RefSeq" id="WP_181339545.1">
    <property type="nucleotide sequence ID" value="NZ_JAAKDE010000012.1"/>
</dbReference>
<dbReference type="GO" id="GO:1990904">
    <property type="term" value="C:ribonucleoprotein complex"/>
    <property type="evidence" value="ECO:0007669"/>
    <property type="project" value="UniProtKB-KW"/>
</dbReference>
<proteinExistence type="inferred from homology"/>
<dbReference type="InterPro" id="IPR020815">
    <property type="entry name" value="Ribosomal_bS6_CS"/>
</dbReference>
<evidence type="ECO:0000313" key="10">
    <source>
        <dbReference type="Proteomes" id="UP000657177"/>
    </source>
</evidence>
<reference evidence="9" key="1">
    <citation type="submission" date="2020-06" db="EMBL/GenBank/DDBJ databases">
        <title>Novel chitinolytic bacterium.</title>
        <authorList>
            <person name="Ungkulpasvich U."/>
            <person name="Kosugi A."/>
            <person name="Uke A."/>
        </authorList>
    </citation>
    <scope>NUCLEOTIDE SEQUENCE</scope>
    <source>
        <strain evidence="9">UUS1-1</strain>
    </source>
</reference>
<dbReference type="Proteomes" id="UP000657177">
    <property type="component" value="Unassembled WGS sequence"/>
</dbReference>
<keyword evidence="10" id="KW-1185">Reference proteome</keyword>
<evidence type="ECO:0000256" key="1">
    <source>
        <dbReference type="ARBA" id="ARBA00009512"/>
    </source>
</evidence>
<dbReference type="PANTHER" id="PTHR21011">
    <property type="entry name" value="MITOCHONDRIAL 28S RIBOSOMAL PROTEIN S6"/>
    <property type="match status" value="1"/>
</dbReference>